<evidence type="ECO:0008006" key="3">
    <source>
        <dbReference type="Google" id="ProtNLM"/>
    </source>
</evidence>
<comment type="caution">
    <text evidence="1">The sequence shown here is derived from an EMBL/GenBank/DDBJ whole genome shotgun (WGS) entry which is preliminary data.</text>
</comment>
<dbReference type="EMBL" id="LVVL01000001">
    <property type="protein sequence ID" value="OAN15740.1"/>
    <property type="molecule type" value="Genomic_DNA"/>
</dbReference>
<dbReference type="InterPro" id="IPR008928">
    <property type="entry name" value="6-hairpin_glycosidase_sf"/>
</dbReference>
<dbReference type="Proteomes" id="UP000078447">
    <property type="component" value="Unassembled WGS sequence"/>
</dbReference>
<gene>
    <name evidence="1" type="ORF">A3783_07350</name>
</gene>
<dbReference type="RefSeq" id="WP_051523998.1">
    <property type="nucleotide sequence ID" value="NZ_LVVL01000001.1"/>
</dbReference>
<dbReference type="SUPFAM" id="SSF48208">
    <property type="entry name" value="Six-hairpin glycosidases"/>
    <property type="match status" value="1"/>
</dbReference>
<protein>
    <recommendedName>
        <fullName evidence="3">Glycoside transferase</fullName>
    </recommendedName>
</protein>
<evidence type="ECO:0000313" key="1">
    <source>
        <dbReference type="EMBL" id="OAN15740.1"/>
    </source>
</evidence>
<keyword evidence="2" id="KW-1185">Reference proteome</keyword>
<reference evidence="1 2" key="1">
    <citation type="submission" date="2016-03" db="EMBL/GenBank/DDBJ databases">
        <authorList>
            <person name="Cho S.-Y."/>
            <person name="Lim S."/>
            <person name="Kim H."/>
            <person name="Soh E.H."/>
            <person name="Moon J.S."/>
        </authorList>
    </citation>
    <scope>NUCLEOTIDE SEQUENCE [LARGE SCALE GENOMIC DNA]</scope>
    <source>
        <strain evidence="1 2">KCTC 3810</strain>
    </source>
</reference>
<sequence>MFMTRQQDPVIQQVETVYMKEGLIRAYDREEAQRLSESLGQYMVYLLEIGDADRFAEQVDILRKQFLVTTEEGDFIKWELTPKTATNAIVDDFRISNALFAAAKRFDEPDYQQLSRRIDDGIVEHMKVSGVPIDFYDWNLKMQTNELRLNYLDATALKRLNLVEPVQEVLQAAPRSGPFFHEIYLPEDKRYKTADDKEVNMIDQALIAIVSEELTGQQDEAFYAFIDQEMKKGKLYARYDRSTASPRSDDESSSVYALLLPYVSEEVQRKMTERLDQIDLTDAATTHVFDYLNEAIARVQTSMPNK</sequence>
<evidence type="ECO:0000313" key="2">
    <source>
        <dbReference type="Proteomes" id="UP000078447"/>
    </source>
</evidence>
<organism evidence="1 2">
    <name type="scientific">Exiguobacterium undae</name>
    <dbReference type="NCBI Taxonomy" id="169177"/>
    <lineage>
        <taxon>Bacteria</taxon>
        <taxon>Bacillati</taxon>
        <taxon>Bacillota</taxon>
        <taxon>Bacilli</taxon>
        <taxon>Bacillales</taxon>
        <taxon>Bacillales Family XII. Incertae Sedis</taxon>
        <taxon>Exiguobacterium</taxon>
    </lineage>
</organism>
<dbReference type="InterPro" id="IPR012341">
    <property type="entry name" value="6hp_glycosidase-like_sf"/>
</dbReference>
<proteinExistence type="predicted"/>
<dbReference type="Gene3D" id="1.50.10.10">
    <property type="match status" value="1"/>
</dbReference>
<accession>A0ABX2VBW8</accession>
<name>A0ABX2VBW8_9BACL</name>